<protein>
    <submittedName>
        <fullName evidence="1">Uncharacterized protein</fullName>
    </submittedName>
</protein>
<evidence type="ECO:0000313" key="1">
    <source>
        <dbReference type="EMBL" id="AHZ73528.1"/>
    </source>
</evidence>
<sequence>MTKAQIDAIKQVEAALLACKRSGLALVGIDASIFATVADSAFKAECRSQSSCEAMLNRSNDDHAGTVTVEIHKVYIDISIGLCGFWMLSRSLQKIQLARR</sequence>
<organism evidence="1 2">
    <name type="scientific">Pseudomonas mandelii JR-1</name>
    <dbReference type="NCBI Taxonomy" id="1147786"/>
    <lineage>
        <taxon>Bacteria</taxon>
        <taxon>Pseudomonadati</taxon>
        <taxon>Pseudomonadota</taxon>
        <taxon>Gammaproteobacteria</taxon>
        <taxon>Pseudomonadales</taxon>
        <taxon>Pseudomonadaceae</taxon>
        <taxon>Pseudomonas</taxon>
    </lineage>
</organism>
<keyword evidence="1" id="KW-0614">Plasmid</keyword>
<reference evidence="1 2" key="1">
    <citation type="journal article" date="2012" name="J. Bacteriol.">
        <title>Genome sequence of cold-adapted Pseudomonas mandelii strain JR-1.</title>
        <authorList>
            <person name="Jang S.H."/>
            <person name="Kim J."/>
            <person name="Kim J."/>
            <person name="Hong S."/>
            <person name="Lee C."/>
        </authorList>
    </citation>
    <scope>NUCLEOTIDE SEQUENCE [LARGE SCALE GENOMIC DNA]</scope>
    <source>
        <strain evidence="1 2">JR-1</strain>
        <plasmid evidence="2">Plasmid</plasmid>
    </source>
</reference>
<geneLocation type="plasmid" evidence="2"/>
<accession>A0A024EMB2</accession>
<evidence type="ECO:0000313" key="2">
    <source>
        <dbReference type="Proteomes" id="UP000026913"/>
    </source>
</evidence>
<dbReference type="Proteomes" id="UP000026913">
    <property type="component" value="Plasmid unnamed"/>
</dbReference>
<name>A0A024EMB2_9PSED</name>
<dbReference type="AlphaFoldDB" id="A0A024EMB2"/>
<proteinExistence type="predicted"/>
<gene>
    <name evidence="1" type="ORF">OU5_P0276</name>
</gene>
<dbReference type="RefSeq" id="WP_010466193.1">
    <property type="nucleotide sequence ID" value="NZ_CP005961.1"/>
</dbReference>
<dbReference type="HOGENOM" id="CLU_2303557_0_0_6"/>
<dbReference type="EMBL" id="CP005961">
    <property type="protein sequence ID" value="AHZ73528.1"/>
    <property type="molecule type" value="Genomic_DNA"/>
</dbReference>
<dbReference type="KEGG" id="pman:OU5_P0276"/>